<accession>A0A318SSM8</accession>
<feature type="domain" description="Flavin reductase like" evidence="1">
    <location>
        <begin position="10"/>
        <end position="148"/>
    </location>
</feature>
<gene>
    <name evidence="2" type="ORF">DES52_10120</name>
</gene>
<dbReference type="SMART" id="SM00903">
    <property type="entry name" value="Flavin_Reduct"/>
    <property type="match status" value="1"/>
</dbReference>
<dbReference type="AlphaFoldDB" id="A0A318SSM8"/>
<evidence type="ECO:0000313" key="2">
    <source>
        <dbReference type="EMBL" id="PYE56216.1"/>
    </source>
</evidence>
<dbReference type="InterPro" id="IPR053310">
    <property type="entry name" value="Flavoredoxin-like"/>
</dbReference>
<dbReference type="PANTHER" id="PTHR43241:SF1">
    <property type="entry name" value="FLAVIN REDUCTASE LIKE DOMAIN-CONTAINING PROTEIN"/>
    <property type="match status" value="1"/>
</dbReference>
<dbReference type="EMBL" id="QJSX01000001">
    <property type="protein sequence ID" value="PYE56216.1"/>
    <property type="molecule type" value="Genomic_DNA"/>
</dbReference>
<dbReference type="OrthoDB" id="9794638at2"/>
<dbReference type="PANTHER" id="PTHR43241">
    <property type="entry name" value="FLAVIN REDUCTASE DOMAIN PROTEIN"/>
    <property type="match status" value="1"/>
</dbReference>
<dbReference type="InterPro" id="IPR002563">
    <property type="entry name" value="Flavin_Rdtase-like_dom"/>
</dbReference>
<evidence type="ECO:0000259" key="1">
    <source>
        <dbReference type="SMART" id="SM00903"/>
    </source>
</evidence>
<sequence>MTKLRTPRFFGYYPGTVALVTARHQDDRNVMSAGWHTALSVDPPLYGVLIGRERATHPLVTASGRFGVNFLNASHARVVQGAGVLSLADGADKFETFGLREDADETLVLEAAYLTFVCDVADIVTTGDHDLFVGRVRDVVYDPRAYDEQFLLRDEAPVYLGRGTYVKLDTRAERVTFAPESFVKVTER</sequence>
<dbReference type="GO" id="GO:0010181">
    <property type="term" value="F:FMN binding"/>
    <property type="evidence" value="ECO:0007669"/>
    <property type="project" value="InterPro"/>
</dbReference>
<name>A0A318SSM8_9DEIO</name>
<organism evidence="2 3">
    <name type="scientific">Deinococcus yavapaiensis KR-236</name>
    <dbReference type="NCBI Taxonomy" id="694435"/>
    <lineage>
        <taxon>Bacteria</taxon>
        <taxon>Thermotogati</taxon>
        <taxon>Deinococcota</taxon>
        <taxon>Deinococci</taxon>
        <taxon>Deinococcales</taxon>
        <taxon>Deinococcaceae</taxon>
        <taxon>Deinococcus</taxon>
    </lineage>
</organism>
<dbReference type="Pfam" id="PF01613">
    <property type="entry name" value="Flavin_Reduct"/>
    <property type="match status" value="1"/>
</dbReference>
<dbReference type="Gene3D" id="2.30.110.10">
    <property type="entry name" value="Electron Transport, Fmn-binding Protein, Chain A"/>
    <property type="match status" value="1"/>
</dbReference>
<proteinExistence type="predicted"/>
<dbReference type="Proteomes" id="UP000248326">
    <property type="component" value="Unassembled WGS sequence"/>
</dbReference>
<dbReference type="GO" id="GO:0016646">
    <property type="term" value="F:oxidoreductase activity, acting on the CH-NH group of donors, NAD or NADP as acceptor"/>
    <property type="evidence" value="ECO:0007669"/>
    <property type="project" value="UniProtKB-ARBA"/>
</dbReference>
<comment type="caution">
    <text evidence="2">The sequence shown here is derived from an EMBL/GenBank/DDBJ whole genome shotgun (WGS) entry which is preliminary data.</text>
</comment>
<reference evidence="2 3" key="1">
    <citation type="submission" date="2018-06" db="EMBL/GenBank/DDBJ databases">
        <title>Genomic Encyclopedia of Type Strains, Phase IV (KMG-IV): sequencing the most valuable type-strain genomes for metagenomic binning, comparative biology and taxonomic classification.</title>
        <authorList>
            <person name="Goeker M."/>
        </authorList>
    </citation>
    <scope>NUCLEOTIDE SEQUENCE [LARGE SCALE GENOMIC DNA]</scope>
    <source>
        <strain evidence="2 3">DSM 18048</strain>
    </source>
</reference>
<dbReference type="SUPFAM" id="SSF50475">
    <property type="entry name" value="FMN-binding split barrel"/>
    <property type="match status" value="1"/>
</dbReference>
<dbReference type="InterPro" id="IPR012349">
    <property type="entry name" value="Split_barrel_FMN-bd"/>
</dbReference>
<protein>
    <submittedName>
        <fullName evidence="2">Flavin reductase (DIM6/NTAB) family NADH-FMN oxidoreductase RutF</fullName>
    </submittedName>
</protein>
<keyword evidence="3" id="KW-1185">Reference proteome</keyword>
<dbReference type="RefSeq" id="WP_110884746.1">
    <property type="nucleotide sequence ID" value="NZ_QJSX01000001.1"/>
</dbReference>
<evidence type="ECO:0000313" key="3">
    <source>
        <dbReference type="Proteomes" id="UP000248326"/>
    </source>
</evidence>